<evidence type="ECO:0000313" key="2">
    <source>
        <dbReference type="EMBL" id="MFD1990076.1"/>
    </source>
</evidence>
<name>A0ABW4URX3_9BACL</name>
<comment type="caution">
    <text evidence="2">The sequence shown here is derived from an EMBL/GenBank/DDBJ whole genome shotgun (WGS) entry which is preliminary data.</text>
</comment>
<organism evidence="2 3">
    <name type="scientific">Paenibacillus nicotianae</name>
    <dbReference type="NCBI Taxonomy" id="1526551"/>
    <lineage>
        <taxon>Bacteria</taxon>
        <taxon>Bacillati</taxon>
        <taxon>Bacillota</taxon>
        <taxon>Bacilli</taxon>
        <taxon>Bacillales</taxon>
        <taxon>Paenibacillaceae</taxon>
        <taxon>Paenibacillus</taxon>
    </lineage>
</organism>
<gene>
    <name evidence="2" type="ORF">ACFSGI_08905</name>
</gene>
<protein>
    <submittedName>
        <fullName evidence="2">Uncharacterized protein</fullName>
    </submittedName>
</protein>
<sequence>MTQQKRIAEEDLNRCKLNGGFIYDEVLPYWIKEAERMRARADQLASESSSQFVSTTNALMRAEAAEQELEAQRIRADKAEQLINTIDEALDEEFKLGEWDDFMNLIHKEITAYRESSTDGHTS</sequence>
<dbReference type="RefSeq" id="WP_204823779.1">
    <property type="nucleotide sequence ID" value="NZ_JBHUGF010000010.1"/>
</dbReference>
<dbReference type="Proteomes" id="UP001597403">
    <property type="component" value="Unassembled WGS sequence"/>
</dbReference>
<dbReference type="EMBL" id="JBHUGF010000010">
    <property type="protein sequence ID" value="MFD1990076.1"/>
    <property type="molecule type" value="Genomic_DNA"/>
</dbReference>
<reference evidence="3" key="1">
    <citation type="journal article" date="2019" name="Int. J. Syst. Evol. Microbiol.">
        <title>The Global Catalogue of Microorganisms (GCM) 10K type strain sequencing project: providing services to taxonomists for standard genome sequencing and annotation.</title>
        <authorList>
            <consortium name="The Broad Institute Genomics Platform"/>
            <consortium name="The Broad Institute Genome Sequencing Center for Infectious Disease"/>
            <person name="Wu L."/>
            <person name="Ma J."/>
        </authorList>
    </citation>
    <scope>NUCLEOTIDE SEQUENCE [LARGE SCALE GENOMIC DNA]</scope>
    <source>
        <strain evidence="3">CGMCC 1.15067</strain>
    </source>
</reference>
<keyword evidence="3" id="KW-1185">Reference proteome</keyword>
<evidence type="ECO:0000256" key="1">
    <source>
        <dbReference type="SAM" id="Coils"/>
    </source>
</evidence>
<feature type="coiled-coil region" evidence="1">
    <location>
        <begin position="57"/>
        <end position="89"/>
    </location>
</feature>
<proteinExistence type="predicted"/>
<evidence type="ECO:0000313" key="3">
    <source>
        <dbReference type="Proteomes" id="UP001597403"/>
    </source>
</evidence>
<keyword evidence="1" id="KW-0175">Coiled coil</keyword>
<accession>A0ABW4URX3</accession>